<dbReference type="GO" id="GO:0016791">
    <property type="term" value="F:phosphatase activity"/>
    <property type="evidence" value="ECO:0007669"/>
    <property type="project" value="TreeGrafter"/>
</dbReference>
<organism evidence="2 3">
    <name type="scientific">Actinospica acidithermotolerans</name>
    <dbReference type="NCBI Taxonomy" id="2828514"/>
    <lineage>
        <taxon>Bacteria</taxon>
        <taxon>Bacillati</taxon>
        <taxon>Actinomycetota</taxon>
        <taxon>Actinomycetes</taxon>
        <taxon>Catenulisporales</taxon>
        <taxon>Actinospicaceae</taxon>
        <taxon>Actinospica</taxon>
    </lineage>
</organism>
<dbReference type="Proteomes" id="UP000676325">
    <property type="component" value="Unassembled WGS sequence"/>
</dbReference>
<dbReference type="PANTHER" id="PTHR48100:SF62">
    <property type="entry name" value="GLUCOSYL-3-PHOSPHOGLYCERATE PHOSPHATASE"/>
    <property type="match status" value="1"/>
</dbReference>
<proteinExistence type="predicted"/>
<dbReference type="InterPro" id="IPR013078">
    <property type="entry name" value="His_Pase_superF_clade-1"/>
</dbReference>
<comment type="caution">
    <text evidence="2">The sequence shown here is derived from an EMBL/GenBank/DDBJ whole genome shotgun (WGS) entry which is preliminary data.</text>
</comment>
<name>A0A941EJ78_9ACTN</name>
<protein>
    <submittedName>
        <fullName evidence="2">Histidine phosphatase family protein</fullName>
    </submittedName>
</protein>
<keyword evidence="3" id="KW-1185">Reference proteome</keyword>
<gene>
    <name evidence="2" type="ORF">KDK95_34125</name>
</gene>
<feature type="binding site" evidence="1">
    <location>
        <position position="43"/>
    </location>
    <ligand>
        <name>substrate</name>
    </ligand>
</feature>
<dbReference type="InterPro" id="IPR029033">
    <property type="entry name" value="His_PPase_superfam"/>
</dbReference>
<dbReference type="AlphaFoldDB" id="A0A941EJ78"/>
<reference evidence="2" key="1">
    <citation type="submission" date="2021-04" db="EMBL/GenBank/DDBJ databases">
        <title>Genome based classification of Actinospica acidithermotolerans sp. nov., an actinobacterium isolated from an Indonesian hot spring.</title>
        <authorList>
            <person name="Kusuma A.B."/>
            <person name="Putra K.E."/>
            <person name="Nafisah S."/>
            <person name="Loh J."/>
            <person name="Nouioui I."/>
            <person name="Goodfellow M."/>
        </authorList>
    </citation>
    <scope>NUCLEOTIDE SEQUENCE</scope>
    <source>
        <strain evidence="2">MGRD01-02</strain>
    </source>
</reference>
<evidence type="ECO:0000313" key="2">
    <source>
        <dbReference type="EMBL" id="MBR7831393.1"/>
    </source>
</evidence>
<dbReference type="PANTHER" id="PTHR48100">
    <property type="entry name" value="BROAD-SPECIFICITY PHOSPHATASE YOR283W-RELATED"/>
    <property type="match status" value="1"/>
</dbReference>
<evidence type="ECO:0000313" key="3">
    <source>
        <dbReference type="Proteomes" id="UP000676325"/>
    </source>
</evidence>
<dbReference type="CDD" id="cd07067">
    <property type="entry name" value="HP_PGM_like"/>
    <property type="match status" value="1"/>
</dbReference>
<sequence>MAGRLQGQTDVPLDAVGREQAQTMARLLAALQPSAIVSSDLSRAVETAQALADIVKLDVTLDEGLRETFVGTWQGLTDDEIRDRFPEEYAAWRKDHYHQRRGGGEVEAEVADRAVAAIERALKAVPDRGTLVVVTHGGTARVSIARLLALPEQSTGVLGGLSNCCWSVLGEGHRGWRLLEHNAGSLPEPVFGDDR</sequence>
<dbReference type="Pfam" id="PF00300">
    <property type="entry name" value="His_Phos_1"/>
    <property type="match status" value="1"/>
</dbReference>
<dbReference type="InterPro" id="IPR050275">
    <property type="entry name" value="PGM_Phosphatase"/>
</dbReference>
<dbReference type="SMART" id="SM00855">
    <property type="entry name" value="PGAM"/>
    <property type="match status" value="1"/>
</dbReference>
<evidence type="ECO:0000256" key="1">
    <source>
        <dbReference type="PIRSR" id="PIRSR613078-2"/>
    </source>
</evidence>
<dbReference type="Gene3D" id="3.40.50.1240">
    <property type="entry name" value="Phosphoglycerate mutase-like"/>
    <property type="match status" value="1"/>
</dbReference>
<accession>A0A941EJ78</accession>
<dbReference type="GO" id="GO:0005737">
    <property type="term" value="C:cytoplasm"/>
    <property type="evidence" value="ECO:0007669"/>
    <property type="project" value="TreeGrafter"/>
</dbReference>
<dbReference type="EMBL" id="JAGSOH010000232">
    <property type="protein sequence ID" value="MBR7831393.1"/>
    <property type="molecule type" value="Genomic_DNA"/>
</dbReference>
<dbReference type="SUPFAM" id="SSF53254">
    <property type="entry name" value="Phosphoglycerate mutase-like"/>
    <property type="match status" value="1"/>
</dbReference>